<dbReference type="AlphaFoldDB" id="A0A9P4GY13"/>
<protein>
    <submittedName>
        <fullName evidence="1">Uncharacterized protein</fullName>
    </submittedName>
</protein>
<proteinExistence type="predicted"/>
<gene>
    <name evidence="1" type="ORF">EK21DRAFT_118441</name>
</gene>
<organism evidence="1 2">
    <name type="scientific">Setomelanomma holmii</name>
    <dbReference type="NCBI Taxonomy" id="210430"/>
    <lineage>
        <taxon>Eukaryota</taxon>
        <taxon>Fungi</taxon>
        <taxon>Dikarya</taxon>
        <taxon>Ascomycota</taxon>
        <taxon>Pezizomycotina</taxon>
        <taxon>Dothideomycetes</taxon>
        <taxon>Pleosporomycetidae</taxon>
        <taxon>Pleosporales</taxon>
        <taxon>Pleosporineae</taxon>
        <taxon>Phaeosphaeriaceae</taxon>
        <taxon>Setomelanomma</taxon>
    </lineage>
</organism>
<reference evidence="1" key="1">
    <citation type="journal article" date="2020" name="Stud. Mycol.">
        <title>101 Dothideomycetes genomes: a test case for predicting lifestyles and emergence of pathogens.</title>
        <authorList>
            <person name="Haridas S."/>
            <person name="Albert R."/>
            <person name="Binder M."/>
            <person name="Bloem J."/>
            <person name="Labutti K."/>
            <person name="Salamov A."/>
            <person name="Andreopoulos B."/>
            <person name="Baker S."/>
            <person name="Barry K."/>
            <person name="Bills G."/>
            <person name="Bluhm B."/>
            <person name="Cannon C."/>
            <person name="Castanera R."/>
            <person name="Culley D."/>
            <person name="Daum C."/>
            <person name="Ezra D."/>
            <person name="Gonzalez J."/>
            <person name="Henrissat B."/>
            <person name="Kuo A."/>
            <person name="Liang C."/>
            <person name="Lipzen A."/>
            <person name="Lutzoni F."/>
            <person name="Magnuson J."/>
            <person name="Mondo S."/>
            <person name="Nolan M."/>
            <person name="Ohm R."/>
            <person name="Pangilinan J."/>
            <person name="Park H.-J."/>
            <person name="Ramirez L."/>
            <person name="Alfaro M."/>
            <person name="Sun H."/>
            <person name="Tritt A."/>
            <person name="Yoshinaga Y."/>
            <person name="Zwiers L.-H."/>
            <person name="Turgeon B."/>
            <person name="Goodwin S."/>
            <person name="Spatafora J."/>
            <person name="Crous P."/>
            <person name="Grigoriev I."/>
        </authorList>
    </citation>
    <scope>NUCLEOTIDE SEQUENCE</scope>
    <source>
        <strain evidence="1">CBS 110217</strain>
    </source>
</reference>
<dbReference type="EMBL" id="ML978325">
    <property type="protein sequence ID" value="KAF2023784.1"/>
    <property type="molecule type" value="Genomic_DNA"/>
</dbReference>
<comment type="caution">
    <text evidence="1">The sequence shown here is derived from an EMBL/GenBank/DDBJ whole genome shotgun (WGS) entry which is preliminary data.</text>
</comment>
<accession>A0A9P4GY13</accession>
<evidence type="ECO:0000313" key="1">
    <source>
        <dbReference type="EMBL" id="KAF2023784.1"/>
    </source>
</evidence>
<keyword evidence="2" id="KW-1185">Reference proteome</keyword>
<dbReference type="Proteomes" id="UP000799777">
    <property type="component" value="Unassembled WGS sequence"/>
</dbReference>
<sequence length="151" mass="16360">MSSLRDLPNAPMHVRIQPTVDSPSAHEGLDAMVTLHSTLFSRRARQAGTQSMGEGILIGTDANGNNIQAALFNGPVDQYECDHPNRAYVILATTVMEGHRTVPHASAVVLTPLKSIDEVVQWHSGIQGDNVAERYAFVYDVLVAEAKSHTS</sequence>
<evidence type="ECO:0000313" key="2">
    <source>
        <dbReference type="Proteomes" id="UP000799777"/>
    </source>
</evidence>
<name>A0A9P4GY13_9PLEO</name>
<dbReference type="OrthoDB" id="3963179at2759"/>